<name>A0A934SP22_9MICO</name>
<gene>
    <name evidence="1" type="ORF">IV501_15240</name>
</gene>
<comment type="caution">
    <text evidence="1">The sequence shown here is derived from an EMBL/GenBank/DDBJ whole genome shotgun (WGS) entry which is preliminary data.</text>
</comment>
<dbReference type="EC" id="2.7.1.25" evidence="1"/>
<dbReference type="InterPro" id="IPR027417">
    <property type="entry name" value="P-loop_NTPase"/>
</dbReference>
<protein>
    <submittedName>
        <fullName evidence="1">Adenylyl-sulfate kinase</fullName>
        <ecNumber evidence="1">2.7.1.25</ecNumber>
    </submittedName>
</protein>
<evidence type="ECO:0000313" key="1">
    <source>
        <dbReference type="EMBL" id="MBK4348986.1"/>
    </source>
</evidence>
<accession>A0A934SP22</accession>
<sequence>MDADLPTDVLFIGGRAGVGKSTVAAEVSHLLASNTVHHALIEGDNLDQAYPEPWREGVDLAEQNLAAMWKNYRNAGYRRLIYTNTVSVLQMRPLVAALGGKVRGVGVLLVASDETARSRLTRREIGSALDEHVQRSSAAARQLATEAGPAVHRVNTDSRTVNEIAHDLVSLTRWLDTQDRPD</sequence>
<dbReference type="RefSeq" id="WP_200557188.1">
    <property type="nucleotide sequence ID" value="NZ_JAEPES010000006.1"/>
</dbReference>
<dbReference type="AlphaFoldDB" id="A0A934SP22"/>
<keyword evidence="1" id="KW-0808">Transferase</keyword>
<dbReference type="Gene3D" id="3.40.50.300">
    <property type="entry name" value="P-loop containing nucleotide triphosphate hydrolases"/>
    <property type="match status" value="1"/>
</dbReference>
<dbReference type="Proteomes" id="UP000636458">
    <property type="component" value="Unassembled WGS sequence"/>
</dbReference>
<keyword evidence="1" id="KW-0418">Kinase</keyword>
<dbReference type="EMBL" id="JAEPES010000006">
    <property type="protein sequence ID" value="MBK4348986.1"/>
    <property type="molecule type" value="Genomic_DNA"/>
</dbReference>
<proteinExistence type="predicted"/>
<reference evidence="1" key="1">
    <citation type="submission" date="2021-01" db="EMBL/GenBank/DDBJ databases">
        <title>Lacisediminihabitans sp. nov. strain G11-30, isolated from Antarctic Soil.</title>
        <authorList>
            <person name="Li J."/>
        </authorList>
    </citation>
    <scope>NUCLEOTIDE SEQUENCE</scope>
    <source>
        <strain evidence="1">G11-30</strain>
    </source>
</reference>
<organism evidence="1 2">
    <name type="scientific">Lacisediminihabitans changchengi</name>
    <dbReference type="NCBI Taxonomy" id="2787634"/>
    <lineage>
        <taxon>Bacteria</taxon>
        <taxon>Bacillati</taxon>
        <taxon>Actinomycetota</taxon>
        <taxon>Actinomycetes</taxon>
        <taxon>Micrococcales</taxon>
        <taxon>Microbacteriaceae</taxon>
        <taxon>Lacisediminihabitans</taxon>
    </lineage>
</organism>
<dbReference type="GO" id="GO:0004020">
    <property type="term" value="F:adenylylsulfate kinase activity"/>
    <property type="evidence" value="ECO:0007669"/>
    <property type="project" value="UniProtKB-EC"/>
</dbReference>
<evidence type="ECO:0000313" key="2">
    <source>
        <dbReference type="Proteomes" id="UP000636458"/>
    </source>
</evidence>
<keyword evidence="2" id="KW-1185">Reference proteome</keyword>
<dbReference type="SUPFAM" id="SSF52540">
    <property type="entry name" value="P-loop containing nucleoside triphosphate hydrolases"/>
    <property type="match status" value="1"/>
</dbReference>